<sequence>MAKPSSSRCIYRSFEDAAAFMKVGIIGLTLQNSFAIKAHFPAIQQLSSHLRITALFNEDIGSSVDVIRHLKLEHATVFPTLKSFIASSNIDLLVVTLHERSYPLILADIIKYCKLCSEKDGKCTLKFIFLDWPLNCSVDFVKQMVEETTNLGIQTVVSLQGRKSPYVIKAKQLISEGSIGEINSMEIAANGIWYGYERSIKFESYLFQQESGVNIVTSSFAHIIDVVEYITGSYFGEINALLFNNIRKQELVDELGNKIGESVQKSLPDHLLFQGKLVSGNVPVSCTLRGGMPSKRFAKNFVIDIHGTKGDVKLEGEAGFVEISNIVLYYRGIKHDTLSALRQFNVHVPYDANKEMMEFYHLRKYNALLGNILKLYQSVLELHAEQQKNPHVPVLTVQSFGIQGFPTLSDGLLLYKLLAAVYESSLSGRTMRVDSTI</sequence>
<dbReference type="Gene3D" id="3.40.50.720">
    <property type="entry name" value="NAD(P)-binding Rossmann-like Domain"/>
    <property type="match status" value="1"/>
</dbReference>
<gene>
    <name evidence="2" type="primary">KNAG0B00280</name>
    <name evidence="2" type="ordered locus">KNAG_0B00280</name>
</gene>
<proteinExistence type="predicted"/>
<dbReference type="OMA" id="RIEVHDF"/>
<dbReference type="eggNOG" id="KOG2741">
    <property type="taxonomic scope" value="Eukaryota"/>
</dbReference>
<dbReference type="Proteomes" id="UP000006310">
    <property type="component" value="Chromosome 2"/>
</dbReference>
<organism evidence="2 3">
    <name type="scientific">Huiozyma naganishii (strain ATCC MYA-139 / BCRC 22969 / CBS 8797 / KCTC 17520 / NBRC 10181 / NCYC 3082 / Yp74L-3)</name>
    <name type="common">Yeast</name>
    <name type="synonym">Kazachstania naganishii</name>
    <dbReference type="NCBI Taxonomy" id="1071383"/>
    <lineage>
        <taxon>Eukaryota</taxon>
        <taxon>Fungi</taxon>
        <taxon>Dikarya</taxon>
        <taxon>Ascomycota</taxon>
        <taxon>Saccharomycotina</taxon>
        <taxon>Saccharomycetes</taxon>
        <taxon>Saccharomycetales</taxon>
        <taxon>Saccharomycetaceae</taxon>
        <taxon>Huiozyma</taxon>
    </lineage>
</organism>
<dbReference type="Pfam" id="PF22685">
    <property type="entry name" value="Gal80p_C-like"/>
    <property type="match status" value="1"/>
</dbReference>
<dbReference type="InterPro" id="IPR051317">
    <property type="entry name" value="Gfo/Idh/MocA_oxidoreduct"/>
</dbReference>
<dbReference type="OrthoDB" id="64915at2759"/>
<name>J7RUI9_HUIN7</name>
<dbReference type="RefSeq" id="XP_022462723.1">
    <property type="nucleotide sequence ID" value="XM_022611300.1"/>
</dbReference>
<dbReference type="InterPro" id="IPR055080">
    <property type="entry name" value="Gal80p-like_C"/>
</dbReference>
<dbReference type="PANTHER" id="PTHR43708">
    <property type="entry name" value="CONSERVED EXPRESSED OXIDOREDUCTASE (EUROFUNG)"/>
    <property type="match status" value="1"/>
</dbReference>
<dbReference type="InterPro" id="IPR036291">
    <property type="entry name" value="NAD(P)-bd_dom_sf"/>
</dbReference>
<dbReference type="SUPFAM" id="SSF51735">
    <property type="entry name" value="NAD(P)-binding Rossmann-fold domains"/>
    <property type="match status" value="1"/>
</dbReference>
<protein>
    <recommendedName>
        <fullName evidence="1">Gal80p-like C-terminal domain-containing protein</fullName>
    </recommendedName>
</protein>
<dbReference type="SUPFAM" id="SSF55347">
    <property type="entry name" value="Glyceraldehyde-3-phosphate dehydrogenase-like, C-terminal domain"/>
    <property type="match status" value="1"/>
</dbReference>
<accession>J7RUI9</accession>
<dbReference type="STRING" id="1071383.J7RUI9"/>
<dbReference type="KEGG" id="kng:KNAG_0B00280"/>
<dbReference type="AlphaFoldDB" id="J7RUI9"/>
<evidence type="ECO:0000259" key="1">
    <source>
        <dbReference type="Pfam" id="PF22685"/>
    </source>
</evidence>
<reference evidence="3" key="2">
    <citation type="submission" date="2012-08" db="EMBL/GenBank/DDBJ databases">
        <title>Genome sequence of Kazachstania naganishii.</title>
        <authorList>
            <person name="Gordon J.L."/>
            <person name="Armisen D."/>
            <person name="Proux-Wera E."/>
            <person name="OhEigeartaigh S.S."/>
            <person name="Byrne K.P."/>
            <person name="Wolfe K.H."/>
        </authorList>
    </citation>
    <scope>NUCLEOTIDE SEQUENCE [LARGE SCALE GENOMIC DNA]</scope>
    <source>
        <strain evidence="3">ATCC MYA-139 / BCRC 22969 / CBS 8797 / CCRC 22969 / KCTC 17520 / NBRC 10181 / NCYC 3082</strain>
    </source>
</reference>
<evidence type="ECO:0000313" key="3">
    <source>
        <dbReference type="Proteomes" id="UP000006310"/>
    </source>
</evidence>
<reference evidence="2 3" key="1">
    <citation type="journal article" date="2011" name="Proc. Natl. Acad. Sci. U.S.A.">
        <title>Evolutionary erosion of yeast sex chromosomes by mating-type switching accidents.</title>
        <authorList>
            <person name="Gordon J.L."/>
            <person name="Armisen D."/>
            <person name="Proux-Wera E."/>
            <person name="Oheigeartaigh S.S."/>
            <person name="Byrne K.P."/>
            <person name="Wolfe K.H."/>
        </authorList>
    </citation>
    <scope>NUCLEOTIDE SEQUENCE [LARGE SCALE GENOMIC DNA]</scope>
    <source>
        <strain evidence="3">ATCC MYA-139 / BCRC 22969 / CBS 8797 / CCRC 22969 / KCTC 17520 / NBRC 10181 / NCYC 3082</strain>
    </source>
</reference>
<dbReference type="PANTHER" id="PTHR43708:SF1">
    <property type="entry name" value="GALACTOSE_LACTOSE METABOLISM REGULATORY PROTEIN GAL80"/>
    <property type="match status" value="1"/>
</dbReference>
<keyword evidence="3" id="KW-1185">Reference proteome</keyword>
<feature type="domain" description="Gal80p-like C-terminal" evidence="1">
    <location>
        <begin position="165"/>
        <end position="316"/>
    </location>
</feature>
<evidence type="ECO:0000313" key="2">
    <source>
        <dbReference type="EMBL" id="CCK68477.1"/>
    </source>
</evidence>
<dbReference type="Gene3D" id="3.30.360.10">
    <property type="entry name" value="Dihydrodipicolinate Reductase, domain 2"/>
    <property type="match status" value="1"/>
</dbReference>
<dbReference type="GeneID" id="34524127"/>
<dbReference type="EMBL" id="HE978315">
    <property type="protein sequence ID" value="CCK68477.1"/>
    <property type="molecule type" value="Genomic_DNA"/>
</dbReference>
<dbReference type="HOGENOM" id="CLU_023194_25_0_1"/>